<keyword evidence="3" id="KW-1185">Reference proteome</keyword>
<comment type="caution">
    <text evidence="2">The sequence shown here is derived from an EMBL/GenBank/DDBJ whole genome shotgun (WGS) entry which is preliminary data.</text>
</comment>
<sequence length="291" mass="32099">MGKRLGLVFTMIGTLGIVLTLWRSQATGKSTADTPDKVIKQTMHTVTKDTENSVTQADFNPFGSQFHQFLKTRSDDVSVAIYDKNTGQTYSYHGDAVYCPASTVKVPIMAETLEKTDGNLAEEQQEQLTTMIENSDDDAATDLWEENGGTAAMQTFMSELGMSHTVANNAWGLSTTTASDMLKTMELFAYPNHILTNSERAYGLNLMENVEADQRWGVSAGVAPDATIALKNGWSPETWSDWRINSLGYINGDGRDYVIAVYTISNPTEQYGIDTIEGISRIIWSEFGTNH</sequence>
<reference evidence="3" key="1">
    <citation type="journal article" date="2019" name="Int. J. Syst. Evol. Microbiol.">
        <title>The Global Catalogue of Microorganisms (GCM) 10K type strain sequencing project: providing services to taxonomists for standard genome sequencing and annotation.</title>
        <authorList>
            <consortium name="The Broad Institute Genomics Platform"/>
            <consortium name="The Broad Institute Genome Sequencing Center for Infectious Disease"/>
            <person name="Wu L."/>
            <person name="Ma J."/>
        </authorList>
    </citation>
    <scope>NUCLEOTIDE SEQUENCE [LARGE SCALE GENOMIC DNA]</scope>
    <source>
        <strain evidence="3">CGMCC 1.12286</strain>
    </source>
</reference>
<feature type="domain" description="Beta-lactamase class A catalytic" evidence="1">
    <location>
        <begin position="78"/>
        <end position="117"/>
    </location>
</feature>
<dbReference type="SUPFAM" id="SSF56601">
    <property type="entry name" value="beta-lactamase/transpeptidase-like"/>
    <property type="match status" value="1"/>
</dbReference>
<proteinExistence type="predicted"/>
<dbReference type="InterPro" id="IPR045155">
    <property type="entry name" value="Beta-lactam_cat"/>
</dbReference>
<dbReference type="InterPro" id="IPR012338">
    <property type="entry name" value="Beta-lactam/transpept-like"/>
</dbReference>
<dbReference type="InterPro" id="IPR000871">
    <property type="entry name" value="Beta-lactam_class-A"/>
</dbReference>
<dbReference type="PANTHER" id="PTHR35333">
    <property type="entry name" value="BETA-LACTAMASE"/>
    <property type="match status" value="1"/>
</dbReference>
<dbReference type="Gene3D" id="3.40.710.10">
    <property type="entry name" value="DD-peptidase/beta-lactamase superfamily"/>
    <property type="match status" value="1"/>
</dbReference>
<evidence type="ECO:0000313" key="2">
    <source>
        <dbReference type="EMBL" id="MFD1673937.1"/>
    </source>
</evidence>
<dbReference type="RefSeq" id="WP_377941560.1">
    <property type="nucleotide sequence ID" value="NZ_JBHUCX010000014.1"/>
</dbReference>
<dbReference type="EMBL" id="JBHUCX010000014">
    <property type="protein sequence ID" value="MFD1673937.1"/>
    <property type="molecule type" value="Genomic_DNA"/>
</dbReference>
<evidence type="ECO:0000313" key="3">
    <source>
        <dbReference type="Proteomes" id="UP001597079"/>
    </source>
</evidence>
<dbReference type="Proteomes" id="UP001597079">
    <property type="component" value="Unassembled WGS sequence"/>
</dbReference>
<gene>
    <name evidence="2" type="ORF">ACFSB2_04340</name>
</gene>
<feature type="domain" description="Beta-lactamase class A catalytic" evidence="1">
    <location>
        <begin position="126"/>
        <end position="263"/>
    </location>
</feature>
<dbReference type="PANTHER" id="PTHR35333:SF3">
    <property type="entry name" value="BETA-LACTAMASE-TYPE TRANSPEPTIDASE FOLD CONTAINING PROTEIN"/>
    <property type="match status" value="1"/>
</dbReference>
<protein>
    <submittedName>
        <fullName evidence="2">Serine hydrolase</fullName>
    </submittedName>
</protein>
<dbReference type="Pfam" id="PF13354">
    <property type="entry name" value="Beta-lactamase2"/>
    <property type="match status" value="2"/>
</dbReference>
<evidence type="ECO:0000259" key="1">
    <source>
        <dbReference type="Pfam" id="PF13354"/>
    </source>
</evidence>
<organism evidence="2 3">
    <name type="scientific">Alicyclobacillus fodiniaquatilis</name>
    <dbReference type="NCBI Taxonomy" id="1661150"/>
    <lineage>
        <taxon>Bacteria</taxon>
        <taxon>Bacillati</taxon>
        <taxon>Bacillota</taxon>
        <taxon>Bacilli</taxon>
        <taxon>Bacillales</taxon>
        <taxon>Alicyclobacillaceae</taxon>
        <taxon>Alicyclobacillus</taxon>
    </lineage>
</organism>
<keyword evidence="2" id="KW-0378">Hydrolase</keyword>
<accession>A0ABW4JCD6</accession>
<name>A0ABW4JCD6_9BACL</name>
<dbReference type="GO" id="GO:0016787">
    <property type="term" value="F:hydrolase activity"/>
    <property type="evidence" value="ECO:0007669"/>
    <property type="project" value="UniProtKB-KW"/>
</dbReference>